<dbReference type="Gene3D" id="1.10.10.10">
    <property type="entry name" value="Winged helix-like DNA-binding domain superfamily/Winged helix DNA-binding domain"/>
    <property type="match status" value="1"/>
</dbReference>
<evidence type="ECO:0000313" key="5">
    <source>
        <dbReference type="EMBL" id="KRN02936.1"/>
    </source>
</evidence>
<dbReference type="PATRIC" id="fig|1423803.3.peg.1277"/>
<comment type="caution">
    <text evidence="5">The sequence shown here is derived from an EMBL/GenBank/DDBJ whole genome shotgun (WGS) entry which is preliminary data.</text>
</comment>
<dbReference type="InterPro" id="IPR011991">
    <property type="entry name" value="ArsR-like_HTH"/>
</dbReference>
<dbReference type="PANTHER" id="PTHR33164">
    <property type="entry name" value="TRANSCRIPTIONAL REGULATOR, MARR FAMILY"/>
    <property type="match status" value="1"/>
</dbReference>
<dbReference type="PROSITE" id="PS01117">
    <property type="entry name" value="HTH_MARR_1"/>
    <property type="match status" value="1"/>
</dbReference>
<dbReference type="AlphaFoldDB" id="A0A0R2DFX6"/>
<accession>A0A0R2DFX6</accession>
<keyword evidence="3" id="KW-0804">Transcription</keyword>
<dbReference type="SUPFAM" id="SSF46785">
    <property type="entry name" value="Winged helix' DNA-binding domain"/>
    <property type="match status" value="1"/>
</dbReference>
<dbReference type="InterPro" id="IPR036390">
    <property type="entry name" value="WH_DNA-bd_sf"/>
</dbReference>
<gene>
    <name evidence="5" type="ORF">FD13_GL001252</name>
</gene>
<dbReference type="InterPro" id="IPR039422">
    <property type="entry name" value="MarR/SlyA-like"/>
</dbReference>
<organism evidence="5 6">
    <name type="scientific">Levilactobacillus senmaizukei DSM 21775 = NBRC 103853</name>
    <dbReference type="NCBI Taxonomy" id="1423803"/>
    <lineage>
        <taxon>Bacteria</taxon>
        <taxon>Bacillati</taxon>
        <taxon>Bacillota</taxon>
        <taxon>Bacilli</taxon>
        <taxon>Lactobacillales</taxon>
        <taxon>Lactobacillaceae</taxon>
        <taxon>Levilactobacillus</taxon>
    </lineage>
</organism>
<keyword evidence="1" id="KW-0805">Transcription regulation</keyword>
<name>A0A0R2DFX6_9LACO</name>
<keyword evidence="2" id="KW-0238">DNA-binding</keyword>
<dbReference type="InterPro" id="IPR036388">
    <property type="entry name" value="WH-like_DNA-bd_sf"/>
</dbReference>
<dbReference type="PANTHER" id="PTHR33164:SF43">
    <property type="entry name" value="HTH-TYPE TRANSCRIPTIONAL REPRESSOR YETL"/>
    <property type="match status" value="1"/>
</dbReference>
<feature type="domain" description="HTH marR-type" evidence="4">
    <location>
        <begin position="29"/>
        <end position="156"/>
    </location>
</feature>
<dbReference type="CDD" id="cd00090">
    <property type="entry name" value="HTH_ARSR"/>
    <property type="match status" value="1"/>
</dbReference>
<dbReference type="GO" id="GO:0003677">
    <property type="term" value="F:DNA binding"/>
    <property type="evidence" value="ECO:0007669"/>
    <property type="project" value="UniProtKB-KW"/>
</dbReference>
<evidence type="ECO:0000259" key="4">
    <source>
        <dbReference type="PROSITE" id="PS50995"/>
    </source>
</evidence>
<proteinExistence type="predicted"/>
<dbReference type="PROSITE" id="PS50995">
    <property type="entry name" value="HTH_MARR_2"/>
    <property type="match status" value="1"/>
</dbReference>
<evidence type="ECO:0000256" key="3">
    <source>
        <dbReference type="ARBA" id="ARBA00023163"/>
    </source>
</evidence>
<evidence type="ECO:0000256" key="2">
    <source>
        <dbReference type="ARBA" id="ARBA00023125"/>
    </source>
</evidence>
<dbReference type="SMART" id="SM00347">
    <property type="entry name" value="HTH_MARR"/>
    <property type="match status" value="1"/>
</dbReference>
<evidence type="ECO:0000313" key="6">
    <source>
        <dbReference type="Proteomes" id="UP000051589"/>
    </source>
</evidence>
<sequence length="156" mass="17757">MHDDYVKDTSAINSELLVVTRRKSVMMEANKLAVDVERIHQLNSLLRPFIKRPSTGDAITFEQYRILHELASEKISTSELSRRLNVGQSMVSIQISRLLNGGFIQDETLPTDRRYHVFQITARGRRVEEHVSDILSGVVPDLMRQLADIIDGPTND</sequence>
<keyword evidence="6" id="KW-1185">Reference proteome</keyword>
<dbReference type="GO" id="GO:0003700">
    <property type="term" value="F:DNA-binding transcription factor activity"/>
    <property type="evidence" value="ECO:0007669"/>
    <property type="project" value="InterPro"/>
</dbReference>
<dbReference type="InterPro" id="IPR023187">
    <property type="entry name" value="Tscrpt_reg_MarR-type_CS"/>
</dbReference>
<dbReference type="EMBL" id="AYZH01000003">
    <property type="protein sequence ID" value="KRN02936.1"/>
    <property type="molecule type" value="Genomic_DNA"/>
</dbReference>
<dbReference type="GO" id="GO:0006950">
    <property type="term" value="P:response to stress"/>
    <property type="evidence" value="ECO:0007669"/>
    <property type="project" value="TreeGrafter"/>
</dbReference>
<dbReference type="STRING" id="1423803.FD13_GL001252"/>
<dbReference type="InterPro" id="IPR000835">
    <property type="entry name" value="HTH_MarR-typ"/>
</dbReference>
<evidence type="ECO:0000256" key="1">
    <source>
        <dbReference type="ARBA" id="ARBA00023015"/>
    </source>
</evidence>
<dbReference type="Proteomes" id="UP000051589">
    <property type="component" value="Unassembled WGS sequence"/>
</dbReference>
<dbReference type="Pfam" id="PF12802">
    <property type="entry name" value="MarR_2"/>
    <property type="match status" value="1"/>
</dbReference>
<protein>
    <submittedName>
        <fullName evidence="5">Transcriptional regulator</fullName>
    </submittedName>
</protein>
<reference evidence="5 6" key="1">
    <citation type="journal article" date="2015" name="Genome Announc.">
        <title>Expanding the biotechnology potential of lactobacilli through comparative genomics of 213 strains and associated genera.</title>
        <authorList>
            <person name="Sun Z."/>
            <person name="Harris H.M."/>
            <person name="McCann A."/>
            <person name="Guo C."/>
            <person name="Argimon S."/>
            <person name="Zhang W."/>
            <person name="Yang X."/>
            <person name="Jeffery I.B."/>
            <person name="Cooney J.C."/>
            <person name="Kagawa T.F."/>
            <person name="Liu W."/>
            <person name="Song Y."/>
            <person name="Salvetti E."/>
            <person name="Wrobel A."/>
            <person name="Rasinkangas P."/>
            <person name="Parkhill J."/>
            <person name="Rea M.C."/>
            <person name="O'Sullivan O."/>
            <person name="Ritari J."/>
            <person name="Douillard F.P."/>
            <person name="Paul Ross R."/>
            <person name="Yang R."/>
            <person name="Briner A.E."/>
            <person name="Felis G.E."/>
            <person name="de Vos W.M."/>
            <person name="Barrangou R."/>
            <person name="Klaenhammer T.R."/>
            <person name="Caufield P.W."/>
            <person name="Cui Y."/>
            <person name="Zhang H."/>
            <person name="O'Toole P.W."/>
        </authorList>
    </citation>
    <scope>NUCLEOTIDE SEQUENCE [LARGE SCALE GENOMIC DNA]</scope>
    <source>
        <strain evidence="5 6">DSM 21775</strain>
    </source>
</reference>